<dbReference type="EMBL" id="LAZR01008128">
    <property type="protein sequence ID" value="KKM80777.1"/>
    <property type="molecule type" value="Genomic_DNA"/>
</dbReference>
<proteinExistence type="predicted"/>
<organism evidence="1">
    <name type="scientific">marine sediment metagenome</name>
    <dbReference type="NCBI Taxonomy" id="412755"/>
    <lineage>
        <taxon>unclassified sequences</taxon>
        <taxon>metagenomes</taxon>
        <taxon>ecological metagenomes</taxon>
    </lineage>
</organism>
<gene>
    <name evidence="1" type="ORF">LCGC14_1336420</name>
</gene>
<accession>A0A0F9NHG3</accession>
<sequence length="60" mass="7289">MKAFEEWYILLPIKEDAEDQSLETQAKYKKGWEAALKWVLSEIYEHREVMDVIEEELEEK</sequence>
<dbReference type="AlphaFoldDB" id="A0A0F9NHG3"/>
<reference evidence="1" key="1">
    <citation type="journal article" date="2015" name="Nature">
        <title>Complex archaea that bridge the gap between prokaryotes and eukaryotes.</title>
        <authorList>
            <person name="Spang A."/>
            <person name="Saw J.H."/>
            <person name="Jorgensen S.L."/>
            <person name="Zaremba-Niedzwiedzka K."/>
            <person name="Martijn J."/>
            <person name="Lind A.E."/>
            <person name="van Eijk R."/>
            <person name="Schleper C."/>
            <person name="Guy L."/>
            <person name="Ettema T.J."/>
        </authorList>
    </citation>
    <scope>NUCLEOTIDE SEQUENCE</scope>
</reference>
<name>A0A0F9NHG3_9ZZZZ</name>
<comment type="caution">
    <text evidence="1">The sequence shown here is derived from an EMBL/GenBank/DDBJ whole genome shotgun (WGS) entry which is preliminary data.</text>
</comment>
<protein>
    <submittedName>
        <fullName evidence="1">Uncharacterized protein</fullName>
    </submittedName>
</protein>
<evidence type="ECO:0000313" key="1">
    <source>
        <dbReference type="EMBL" id="KKM80777.1"/>
    </source>
</evidence>